<reference evidence="1" key="1">
    <citation type="submission" date="2021-01" db="EMBL/GenBank/DDBJ databases">
        <title>A chromosome-scale assembly of European eel, Anguilla anguilla.</title>
        <authorList>
            <person name="Henkel C."/>
            <person name="Jong-Raadsen S.A."/>
            <person name="Dufour S."/>
            <person name="Weltzien F.-A."/>
            <person name="Palstra A.P."/>
            <person name="Pelster B."/>
            <person name="Spaink H.P."/>
            <person name="Van Den Thillart G.E."/>
            <person name="Jansen H."/>
            <person name="Zahm M."/>
            <person name="Klopp C."/>
            <person name="Cedric C."/>
            <person name="Louis A."/>
            <person name="Berthelot C."/>
            <person name="Parey E."/>
            <person name="Roest Crollius H."/>
            <person name="Montfort J."/>
            <person name="Robinson-Rechavi M."/>
            <person name="Bucao C."/>
            <person name="Bouchez O."/>
            <person name="Gislard M."/>
            <person name="Lluch J."/>
            <person name="Milhes M."/>
            <person name="Lampietro C."/>
            <person name="Lopez Roques C."/>
            <person name="Donnadieu C."/>
            <person name="Braasch I."/>
            <person name="Desvignes T."/>
            <person name="Postlethwait J."/>
            <person name="Bobe J."/>
            <person name="Guiguen Y."/>
            <person name="Dirks R."/>
        </authorList>
    </citation>
    <scope>NUCLEOTIDE SEQUENCE</scope>
    <source>
        <strain evidence="1">Tag_6206</strain>
        <tissue evidence="1">Liver</tissue>
    </source>
</reference>
<accession>A0A9D3MLI1</accession>
<proteinExistence type="predicted"/>
<comment type="caution">
    <text evidence="1">The sequence shown here is derived from an EMBL/GenBank/DDBJ whole genome shotgun (WGS) entry which is preliminary data.</text>
</comment>
<evidence type="ECO:0000313" key="2">
    <source>
        <dbReference type="Proteomes" id="UP001044222"/>
    </source>
</evidence>
<protein>
    <submittedName>
        <fullName evidence="1">Uncharacterized protein</fullName>
    </submittedName>
</protein>
<evidence type="ECO:0000313" key="1">
    <source>
        <dbReference type="EMBL" id="KAG5851064.1"/>
    </source>
</evidence>
<dbReference type="AlphaFoldDB" id="A0A9D3MLI1"/>
<name>A0A9D3MLI1_ANGAN</name>
<dbReference type="EMBL" id="JAFIRN010000004">
    <property type="protein sequence ID" value="KAG5851064.1"/>
    <property type="molecule type" value="Genomic_DNA"/>
</dbReference>
<keyword evidence="2" id="KW-1185">Reference proteome</keyword>
<dbReference type="Proteomes" id="UP001044222">
    <property type="component" value="Unassembled WGS sequence"/>
</dbReference>
<gene>
    <name evidence="1" type="ORF">ANANG_G00089040</name>
</gene>
<sequence>MELKEVSSSTDSSLRGVRSLQLPLLNGANISESAYVERDQRSHFNQHRRGAVSSILRERKKEPGTRRYHLLERVKRPILKPLTLRHY</sequence>
<organism evidence="1 2">
    <name type="scientific">Anguilla anguilla</name>
    <name type="common">European freshwater eel</name>
    <name type="synonym">Muraena anguilla</name>
    <dbReference type="NCBI Taxonomy" id="7936"/>
    <lineage>
        <taxon>Eukaryota</taxon>
        <taxon>Metazoa</taxon>
        <taxon>Chordata</taxon>
        <taxon>Craniata</taxon>
        <taxon>Vertebrata</taxon>
        <taxon>Euteleostomi</taxon>
        <taxon>Actinopterygii</taxon>
        <taxon>Neopterygii</taxon>
        <taxon>Teleostei</taxon>
        <taxon>Anguilliformes</taxon>
        <taxon>Anguillidae</taxon>
        <taxon>Anguilla</taxon>
    </lineage>
</organism>